<sequence length="275" mass="29463">MIGVGPFPLHVVVVGLCALLAWGVARTLARRLPDASHRMAGALVVDALFVGLLAARIAYVLVWWREYAIAPVSVIRIGDGGFNPWAGLAAGIAFVAWRTRAATLLRRPVLAGIAAGTLAWAAASAAFWWMQQSAQPLPDSALATLDGQPTALADYRGQPVVVNLWATWCPPCRREMPVLARAQAAYPGVSFVLVNQGEDLHTIRGYLEETGLDLQHVLRDPHSRTMAETGARALPTTLFFDASGRLVDTHLGELTGASLADTLRSRYGEVPKGSP</sequence>
<evidence type="ECO:0000256" key="2">
    <source>
        <dbReference type="ARBA" id="ARBA00022748"/>
    </source>
</evidence>
<dbReference type="EMBL" id="JACSQJ010000002">
    <property type="protein sequence ID" value="MBD7987487.1"/>
    <property type="molecule type" value="Genomic_DNA"/>
</dbReference>
<keyword evidence="4" id="KW-0812">Transmembrane</keyword>
<feature type="transmembrane region" description="Helical" evidence="4">
    <location>
        <begin position="40"/>
        <end position="62"/>
    </location>
</feature>
<gene>
    <name evidence="6" type="ORF">H9645_05535</name>
</gene>
<dbReference type="PANTHER" id="PTHR42852">
    <property type="entry name" value="THIOL:DISULFIDE INTERCHANGE PROTEIN DSBE"/>
    <property type="match status" value="1"/>
</dbReference>
<dbReference type="SUPFAM" id="SSF52833">
    <property type="entry name" value="Thioredoxin-like"/>
    <property type="match status" value="1"/>
</dbReference>
<dbReference type="PANTHER" id="PTHR42852:SF18">
    <property type="entry name" value="CHROMOSOME UNDETERMINED SCAFFOLD_47, WHOLE GENOME SHOTGUN SEQUENCE"/>
    <property type="match status" value="1"/>
</dbReference>
<organism evidence="6 7">
    <name type="scientific">Luteimonas colneyensis</name>
    <dbReference type="NCBI Taxonomy" id="2762230"/>
    <lineage>
        <taxon>Bacteria</taxon>
        <taxon>Pseudomonadati</taxon>
        <taxon>Pseudomonadota</taxon>
        <taxon>Gammaproteobacteria</taxon>
        <taxon>Lysobacterales</taxon>
        <taxon>Lysobacteraceae</taxon>
        <taxon>Luteimonas</taxon>
    </lineage>
</organism>
<evidence type="ECO:0000313" key="7">
    <source>
        <dbReference type="Proteomes" id="UP000647183"/>
    </source>
</evidence>
<dbReference type="InterPro" id="IPR013766">
    <property type="entry name" value="Thioredoxin_domain"/>
</dbReference>
<protein>
    <submittedName>
        <fullName evidence="6">TlpA family protein disulfide reductase</fullName>
    </submittedName>
</protein>
<evidence type="ECO:0000259" key="5">
    <source>
        <dbReference type="PROSITE" id="PS51352"/>
    </source>
</evidence>
<dbReference type="Pfam" id="PF08534">
    <property type="entry name" value="Redoxin"/>
    <property type="match status" value="1"/>
</dbReference>
<dbReference type="InterPro" id="IPR036249">
    <property type="entry name" value="Thioredoxin-like_sf"/>
</dbReference>
<name>A0ABR8UHH5_9GAMM</name>
<evidence type="ECO:0000256" key="4">
    <source>
        <dbReference type="SAM" id="Phobius"/>
    </source>
</evidence>
<feature type="transmembrane region" description="Helical" evidence="4">
    <location>
        <begin position="82"/>
        <end position="97"/>
    </location>
</feature>
<comment type="caution">
    <text evidence="6">The sequence shown here is derived from an EMBL/GenBank/DDBJ whole genome shotgun (WGS) entry which is preliminary data.</text>
</comment>
<dbReference type="CDD" id="cd02966">
    <property type="entry name" value="TlpA_like_family"/>
    <property type="match status" value="1"/>
</dbReference>
<evidence type="ECO:0000313" key="6">
    <source>
        <dbReference type="EMBL" id="MBD7987487.1"/>
    </source>
</evidence>
<comment type="subcellular location">
    <subcellularLocation>
        <location evidence="1">Cell envelope</location>
    </subcellularLocation>
</comment>
<dbReference type="InterPro" id="IPR013740">
    <property type="entry name" value="Redoxin"/>
</dbReference>
<evidence type="ECO:0000256" key="3">
    <source>
        <dbReference type="ARBA" id="ARBA00023284"/>
    </source>
</evidence>
<dbReference type="PROSITE" id="PS51352">
    <property type="entry name" value="THIOREDOXIN_2"/>
    <property type="match status" value="1"/>
</dbReference>
<dbReference type="PROSITE" id="PS00194">
    <property type="entry name" value="THIOREDOXIN_1"/>
    <property type="match status" value="1"/>
</dbReference>
<proteinExistence type="predicted"/>
<feature type="domain" description="Thioredoxin" evidence="5">
    <location>
        <begin position="131"/>
        <end position="272"/>
    </location>
</feature>
<dbReference type="Gene3D" id="3.40.30.10">
    <property type="entry name" value="Glutaredoxin"/>
    <property type="match status" value="1"/>
</dbReference>
<feature type="transmembrane region" description="Helical" evidence="4">
    <location>
        <begin position="6"/>
        <end position="28"/>
    </location>
</feature>
<feature type="transmembrane region" description="Helical" evidence="4">
    <location>
        <begin position="109"/>
        <end position="130"/>
    </location>
</feature>
<keyword evidence="3" id="KW-0676">Redox-active center</keyword>
<reference evidence="6 7" key="1">
    <citation type="submission" date="2020-08" db="EMBL/GenBank/DDBJ databases">
        <title>A Genomic Blueprint of the Chicken Gut Microbiome.</title>
        <authorList>
            <person name="Gilroy R."/>
            <person name="Ravi A."/>
            <person name="Getino M."/>
            <person name="Pursley I."/>
            <person name="Horton D.L."/>
            <person name="Alikhan N.-F."/>
            <person name="Baker D."/>
            <person name="Gharbi K."/>
            <person name="Hall N."/>
            <person name="Watson M."/>
            <person name="Adriaenssens E.M."/>
            <person name="Foster-Nyarko E."/>
            <person name="Jarju S."/>
            <person name="Secka A."/>
            <person name="Antonio M."/>
            <person name="Oren A."/>
            <person name="Chaudhuri R."/>
            <person name="La Ragione R.M."/>
            <person name="Hildebrand F."/>
            <person name="Pallen M.J."/>
        </authorList>
    </citation>
    <scope>NUCLEOTIDE SEQUENCE [LARGE SCALE GENOMIC DNA]</scope>
    <source>
        <strain evidence="6 7">Sa2BVA3</strain>
    </source>
</reference>
<accession>A0ABR8UHH5</accession>
<keyword evidence="4" id="KW-1133">Transmembrane helix</keyword>
<dbReference type="RefSeq" id="WP_191728723.1">
    <property type="nucleotide sequence ID" value="NZ_JACSQJ010000002.1"/>
</dbReference>
<keyword evidence="7" id="KW-1185">Reference proteome</keyword>
<keyword evidence="2" id="KW-0201">Cytochrome c-type biogenesis</keyword>
<dbReference type="Proteomes" id="UP000647183">
    <property type="component" value="Unassembled WGS sequence"/>
</dbReference>
<dbReference type="InterPro" id="IPR017937">
    <property type="entry name" value="Thioredoxin_CS"/>
</dbReference>
<keyword evidence="4" id="KW-0472">Membrane</keyword>
<evidence type="ECO:0000256" key="1">
    <source>
        <dbReference type="ARBA" id="ARBA00004196"/>
    </source>
</evidence>
<dbReference type="InterPro" id="IPR050553">
    <property type="entry name" value="Thioredoxin_ResA/DsbE_sf"/>
</dbReference>